<name>A0A4R5YBM6_9MICO</name>
<sequence length="164" mass="16705">MRRRSPAAAAALLGTLLAISLTGCAITASPPAPGTTTEEAPVAEYGNLTPALSAAVPRIVGVEGLSQSRNGLGQRFSATLMVDSAEPFTADELDAAAQAIWRALPWEPNAIALVAGVAGDGEPEPVDLRDAAADLEPMGFTNAGQGGVSLFDMSARYGAWTAPE</sequence>
<comment type="caution">
    <text evidence="2">The sequence shown here is derived from an EMBL/GenBank/DDBJ whole genome shotgun (WGS) entry which is preliminary data.</text>
</comment>
<protein>
    <submittedName>
        <fullName evidence="2">Uncharacterized protein</fullName>
    </submittedName>
</protein>
<evidence type="ECO:0000313" key="3">
    <source>
        <dbReference type="Proteomes" id="UP000295633"/>
    </source>
</evidence>
<accession>A0A4R5YBM6</accession>
<dbReference type="RefSeq" id="WP_133400310.1">
    <property type="nucleotide sequence ID" value="NZ_SMZX01000003.1"/>
</dbReference>
<dbReference type="EMBL" id="SMZX01000003">
    <property type="protein sequence ID" value="TDL42221.1"/>
    <property type="molecule type" value="Genomic_DNA"/>
</dbReference>
<evidence type="ECO:0000313" key="2">
    <source>
        <dbReference type="EMBL" id="TDL42221.1"/>
    </source>
</evidence>
<dbReference type="AlphaFoldDB" id="A0A4R5YBM6"/>
<feature type="signal peptide" evidence="1">
    <location>
        <begin position="1"/>
        <end position="25"/>
    </location>
</feature>
<gene>
    <name evidence="2" type="ORF">E2R54_14695</name>
</gene>
<feature type="chain" id="PRO_5039269698" evidence="1">
    <location>
        <begin position="26"/>
        <end position="164"/>
    </location>
</feature>
<proteinExistence type="predicted"/>
<dbReference type="PROSITE" id="PS51257">
    <property type="entry name" value="PROKAR_LIPOPROTEIN"/>
    <property type="match status" value="1"/>
</dbReference>
<keyword evidence="1" id="KW-0732">Signal</keyword>
<organism evidence="2 3">
    <name type="scientific">Microbacterium oleivorans</name>
    <dbReference type="NCBI Taxonomy" id="273677"/>
    <lineage>
        <taxon>Bacteria</taxon>
        <taxon>Bacillati</taxon>
        <taxon>Actinomycetota</taxon>
        <taxon>Actinomycetes</taxon>
        <taxon>Micrococcales</taxon>
        <taxon>Microbacteriaceae</taxon>
        <taxon>Microbacterium</taxon>
    </lineage>
</organism>
<reference evidence="2 3" key="1">
    <citation type="submission" date="2019-03" db="EMBL/GenBank/DDBJ databases">
        <title>Genome Sequencing and Assembly of Various Microbes Isolated from Partially Reclaimed Soil and Acid Mine Drainage (AMD) Site.</title>
        <authorList>
            <person name="Steinbock B."/>
            <person name="Bechtold R."/>
            <person name="Sevigny J.L."/>
            <person name="Thomas D."/>
            <person name="Cuthill L.R."/>
            <person name="Aveiro Johannsen E.J."/>
            <person name="Thomas K."/>
            <person name="Ghosh A."/>
        </authorList>
    </citation>
    <scope>NUCLEOTIDE SEQUENCE [LARGE SCALE GENOMIC DNA]</scope>
    <source>
        <strain evidence="2 3">F-B2</strain>
    </source>
</reference>
<evidence type="ECO:0000256" key="1">
    <source>
        <dbReference type="SAM" id="SignalP"/>
    </source>
</evidence>
<dbReference type="Proteomes" id="UP000295633">
    <property type="component" value="Unassembled WGS sequence"/>
</dbReference>